<evidence type="ECO:0000256" key="4">
    <source>
        <dbReference type="ARBA" id="ARBA00022840"/>
    </source>
</evidence>
<evidence type="ECO:0000256" key="3">
    <source>
        <dbReference type="ARBA" id="ARBA00022741"/>
    </source>
</evidence>
<dbReference type="InterPro" id="IPR003439">
    <property type="entry name" value="ABC_transporter-like_ATP-bd"/>
</dbReference>
<dbReference type="GO" id="GO:0016887">
    <property type="term" value="F:ATP hydrolysis activity"/>
    <property type="evidence" value="ECO:0007669"/>
    <property type="project" value="InterPro"/>
</dbReference>
<keyword evidence="3" id="KW-0547">Nucleotide-binding</keyword>
<evidence type="ECO:0000313" key="10">
    <source>
        <dbReference type="EMBL" id="ONK26341.1"/>
    </source>
</evidence>
<keyword evidence="4 10" id="KW-0067">ATP-binding</keyword>
<dbReference type="AlphaFoldDB" id="A0AB36JS56"/>
<feature type="transmembrane region" description="Helical" evidence="7">
    <location>
        <begin position="7"/>
        <end position="27"/>
    </location>
</feature>
<dbReference type="PROSITE" id="PS00211">
    <property type="entry name" value="ABC_TRANSPORTER_1"/>
    <property type="match status" value="1"/>
</dbReference>
<dbReference type="GO" id="GO:0005524">
    <property type="term" value="F:ATP binding"/>
    <property type="evidence" value="ECO:0007669"/>
    <property type="project" value="UniProtKB-KW"/>
</dbReference>
<accession>A0AB36JS56</accession>
<keyword evidence="13" id="KW-1185">Reference proteome</keyword>
<dbReference type="InterPro" id="IPR003593">
    <property type="entry name" value="AAA+_ATPase"/>
</dbReference>
<dbReference type="PROSITE" id="PS50893">
    <property type="entry name" value="ABC_TRANSPORTER_2"/>
    <property type="match status" value="1"/>
</dbReference>
<dbReference type="SUPFAM" id="SSF52540">
    <property type="entry name" value="P-loop containing nucleoside triphosphate hydrolases"/>
    <property type="match status" value="1"/>
</dbReference>
<gene>
    <name evidence="11" type="ORF">BVE84_05730</name>
    <name evidence="10" type="ORF">BVE86_07670</name>
</gene>
<evidence type="ECO:0000259" key="9">
    <source>
        <dbReference type="PROSITE" id="PS50929"/>
    </source>
</evidence>
<dbReference type="EMBL" id="MSPT01000016">
    <property type="protein sequence ID" value="ONK26341.1"/>
    <property type="molecule type" value="Genomic_DNA"/>
</dbReference>
<evidence type="ECO:0000256" key="6">
    <source>
        <dbReference type="ARBA" id="ARBA00023136"/>
    </source>
</evidence>
<reference evidence="12 13" key="1">
    <citation type="submission" date="2016-12" db="EMBL/GenBank/DDBJ databases">
        <authorList>
            <person name="Gulvik C.A."/>
        </authorList>
    </citation>
    <scope>NUCLEOTIDE SEQUENCE [LARGE SCALE GENOMIC DNA]</scope>
    <source>
        <strain evidence="11 13">12-5202</strain>
        <strain evidence="10 12">12-5291</strain>
    </source>
</reference>
<keyword evidence="2 7" id="KW-0812">Transmembrane</keyword>
<feature type="transmembrane region" description="Helical" evidence="7">
    <location>
        <begin position="39"/>
        <end position="59"/>
    </location>
</feature>
<dbReference type="InterPro" id="IPR017871">
    <property type="entry name" value="ABC_transporter-like_CS"/>
</dbReference>
<dbReference type="GO" id="GO:0005886">
    <property type="term" value="C:plasma membrane"/>
    <property type="evidence" value="ECO:0007669"/>
    <property type="project" value="UniProtKB-SubCell"/>
</dbReference>
<dbReference type="CDD" id="cd03228">
    <property type="entry name" value="ABCC_MRP_Like"/>
    <property type="match status" value="1"/>
</dbReference>
<proteinExistence type="predicted"/>
<evidence type="ECO:0000256" key="7">
    <source>
        <dbReference type="SAM" id="Phobius"/>
    </source>
</evidence>
<dbReference type="SMART" id="SM00382">
    <property type="entry name" value="AAA"/>
    <property type="match status" value="1"/>
</dbReference>
<dbReference type="GO" id="GO:0015421">
    <property type="term" value="F:ABC-type oligopeptide transporter activity"/>
    <property type="evidence" value="ECO:0007669"/>
    <property type="project" value="TreeGrafter"/>
</dbReference>
<dbReference type="InterPro" id="IPR039421">
    <property type="entry name" value="Type_1_exporter"/>
</dbReference>
<feature type="domain" description="ABC transporter" evidence="8">
    <location>
        <begin position="320"/>
        <end position="529"/>
    </location>
</feature>
<dbReference type="Pfam" id="PF00005">
    <property type="entry name" value="ABC_tran"/>
    <property type="match status" value="1"/>
</dbReference>
<dbReference type="InterPro" id="IPR011527">
    <property type="entry name" value="ABC1_TM_dom"/>
</dbReference>
<feature type="transmembrane region" description="Helical" evidence="7">
    <location>
        <begin position="145"/>
        <end position="163"/>
    </location>
</feature>
<evidence type="ECO:0000313" key="13">
    <source>
        <dbReference type="Proteomes" id="UP000188946"/>
    </source>
</evidence>
<name>A0AB36JS56_9STRE</name>
<evidence type="ECO:0000313" key="12">
    <source>
        <dbReference type="Proteomes" id="UP000188600"/>
    </source>
</evidence>
<dbReference type="PANTHER" id="PTHR43394:SF1">
    <property type="entry name" value="ATP-BINDING CASSETTE SUB-FAMILY B MEMBER 10, MITOCHONDRIAL"/>
    <property type="match status" value="1"/>
</dbReference>
<comment type="caution">
    <text evidence="10">The sequence shown here is derived from an EMBL/GenBank/DDBJ whole genome shotgun (WGS) entry which is preliminary data.</text>
</comment>
<dbReference type="Proteomes" id="UP000188946">
    <property type="component" value="Unassembled WGS sequence"/>
</dbReference>
<dbReference type="InterPro" id="IPR036640">
    <property type="entry name" value="ABC1_TM_sf"/>
</dbReference>
<sequence>MKNKYFWLTLGCIFMVALLNTGFFYQYRGVMDALSQQQLNLFLERILLMGLTVVTMLFFEYGRQMLNIIYLNQVGFRIHATILGNIFRKNYNEYTEHVSGYYMSQLNNDIERVKDNYYDALFTIFQSACSFLLASFALLSLDVPTASFVIVTSFLPVLIPYFYRNRSRQLQNAISDRQATYNTRLSDILEGYLNIKNCVHYPAVMKDLKERYNRINDAGERLARTTTTMRIIVGLVFYTITILTILIGGFQVFSGALTLGGLTAILTISEQLVDPINSIAASFLDMHAVKDIHQRLNPIMGNPLPSSPNEGLDSERFETLEIHDLTYQMSSRILFQSFNYRFEKGKKYLMKGKSGSGKSTLALLLTKNIPIQAGEIVLNNQSFATLSYRSIQNKIAYLSQHSRLFQESVRYNLTLGSPVSDKKLLELLAVVGLQERFPDSISLDEVISDESSLSGGQRQRLLLIRALLEEKDILLLDESLSALDDRTFQQVEQYLLAIPHLTLIHISHRESEHDDARYDAIIDLDGYLL</sequence>
<evidence type="ECO:0000259" key="8">
    <source>
        <dbReference type="PROSITE" id="PS50893"/>
    </source>
</evidence>
<dbReference type="Pfam" id="PF00664">
    <property type="entry name" value="ABC_membrane"/>
    <property type="match status" value="1"/>
</dbReference>
<comment type="subcellular location">
    <subcellularLocation>
        <location evidence="1">Cell membrane</location>
        <topology evidence="1">Multi-pass membrane protein</topology>
    </subcellularLocation>
</comment>
<dbReference type="PROSITE" id="PS50929">
    <property type="entry name" value="ABC_TM1F"/>
    <property type="match status" value="1"/>
</dbReference>
<evidence type="ECO:0000256" key="5">
    <source>
        <dbReference type="ARBA" id="ARBA00022989"/>
    </source>
</evidence>
<keyword evidence="5 7" id="KW-1133">Transmembrane helix</keyword>
<dbReference type="EMBL" id="MSPR01000009">
    <property type="protein sequence ID" value="ONK29088.1"/>
    <property type="molecule type" value="Genomic_DNA"/>
</dbReference>
<feature type="transmembrane region" description="Helical" evidence="7">
    <location>
        <begin position="231"/>
        <end position="253"/>
    </location>
</feature>
<dbReference type="InterPro" id="IPR027417">
    <property type="entry name" value="P-loop_NTPase"/>
</dbReference>
<evidence type="ECO:0000256" key="2">
    <source>
        <dbReference type="ARBA" id="ARBA00022692"/>
    </source>
</evidence>
<evidence type="ECO:0000256" key="1">
    <source>
        <dbReference type="ARBA" id="ARBA00004651"/>
    </source>
</evidence>
<dbReference type="Proteomes" id="UP000188600">
    <property type="component" value="Unassembled WGS sequence"/>
</dbReference>
<organism evidence="10 12">
    <name type="scientific">Streptococcus azizii</name>
    <dbReference type="NCBI Taxonomy" id="1579424"/>
    <lineage>
        <taxon>Bacteria</taxon>
        <taxon>Bacillati</taxon>
        <taxon>Bacillota</taxon>
        <taxon>Bacilli</taxon>
        <taxon>Lactobacillales</taxon>
        <taxon>Streptococcaceae</taxon>
        <taxon>Streptococcus</taxon>
    </lineage>
</organism>
<evidence type="ECO:0000313" key="11">
    <source>
        <dbReference type="EMBL" id="ONK29088.1"/>
    </source>
</evidence>
<dbReference type="Gene3D" id="1.20.1560.10">
    <property type="entry name" value="ABC transporter type 1, transmembrane domain"/>
    <property type="match status" value="1"/>
</dbReference>
<dbReference type="RefSeq" id="WP_076996107.1">
    <property type="nucleotide sequence ID" value="NZ_MSPR01000009.1"/>
</dbReference>
<dbReference type="Gene3D" id="3.40.50.300">
    <property type="entry name" value="P-loop containing nucleotide triphosphate hydrolases"/>
    <property type="match status" value="1"/>
</dbReference>
<feature type="transmembrane region" description="Helical" evidence="7">
    <location>
        <begin position="120"/>
        <end position="139"/>
    </location>
</feature>
<dbReference type="PANTHER" id="PTHR43394">
    <property type="entry name" value="ATP-DEPENDENT PERMEASE MDL1, MITOCHONDRIAL"/>
    <property type="match status" value="1"/>
</dbReference>
<protein>
    <submittedName>
        <fullName evidence="10">ABC transporter ATP-binding protein</fullName>
    </submittedName>
</protein>
<keyword evidence="6 7" id="KW-0472">Membrane</keyword>
<dbReference type="SUPFAM" id="SSF90123">
    <property type="entry name" value="ABC transporter transmembrane region"/>
    <property type="match status" value="1"/>
</dbReference>
<feature type="domain" description="ABC transmembrane type-1" evidence="9">
    <location>
        <begin position="7"/>
        <end position="288"/>
    </location>
</feature>